<feature type="region of interest" description="Disordered" evidence="1">
    <location>
        <begin position="46"/>
        <end position="66"/>
    </location>
</feature>
<reference evidence="2 3" key="1">
    <citation type="submission" date="2021-06" db="EMBL/GenBank/DDBJ databases">
        <authorList>
            <person name="Kallberg Y."/>
            <person name="Tangrot J."/>
            <person name="Rosling A."/>
        </authorList>
    </citation>
    <scope>NUCLEOTIDE SEQUENCE [LARGE SCALE GENOMIC DNA]</scope>
    <source>
        <strain evidence="2 3">120-4 pot B 10/14</strain>
    </source>
</reference>
<organism evidence="2 3">
    <name type="scientific">Gigaspora margarita</name>
    <dbReference type="NCBI Taxonomy" id="4874"/>
    <lineage>
        <taxon>Eukaryota</taxon>
        <taxon>Fungi</taxon>
        <taxon>Fungi incertae sedis</taxon>
        <taxon>Mucoromycota</taxon>
        <taxon>Glomeromycotina</taxon>
        <taxon>Glomeromycetes</taxon>
        <taxon>Diversisporales</taxon>
        <taxon>Gigasporaceae</taxon>
        <taxon>Gigaspora</taxon>
    </lineage>
</organism>
<feature type="compositionally biased region" description="Basic and acidic residues" evidence="1">
    <location>
        <begin position="139"/>
        <end position="153"/>
    </location>
</feature>
<name>A0ABN7WNM2_GIGMA</name>
<sequence length="163" mass="19155">YQNPVVAHKNKSPVVPSLTKKAEYRSMPYFETFSNLEGNLLEKNQEREGVRNKQGTSDNWLQEPLTIQELPKRREDIVIKAGEEKLKRSKQVHGNGRKMDVVIGMELEELDRKEKRKRRTYLLDLNDDDGRQLGNEILNRERNKEIHSNKTEAEEMPNEIEIK</sequence>
<keyword evidence="3" id="KW-1185">Reference proteome</keyword>
<protein>
    <submittedName>
        <fullName evidence="2">11195_t:CDS:1</fullName>
    </submittedName>
</protein>
<evidence type="ECO:0000256" key="1">
    <source>
        <dbReference type="SAM" id="MobiDB-lite"/>
    </source>
</evidence>
<feature type="region of interest" description="Disordered" evidence="1">
    <location>
        <begin position="139"/>
        <end position="163"/>
    </location>
</feature>
<feature type="compositionally biased region" description="Acidic residues" evidence="1">
    <location>
        <begin position="154"/>
        <end position="163"/>
    </location>
</feature>
<proteinExistence type="predicted"/>
<evidence type="ECO:0000313" key="3">
    <source>
        <dbReference type="Proteomes" id="UP000789901"/>
    </source>
</evidence>
<accession>A0ABN7WNM2</accession>
<evidence type="ECO:0000313" key="2">
    <source>
        <dbReference type="EMBL" id="CAG8836387.1"/>
    </source>
</evidence>
<dbReference type="Proteomes" id="UP000789901">
    <property type="component" value="Unassembled WGS sequence"/>
</dbReference>
<feature type="non-terminal residue" evidence="2">
    <location>
        <position position="1"/>
    </location>
</feature>
<gene>
    <name evidence="2" type="ORF">GMARGA_LOCUS33012</name>
</gene>
<dbReference type="EMBL" id="CAJVQB010053465">
    <property type="protein sequence ID" value="CAG8836387.1"/>
    <property type="molecule type" value="Genomic_DNA"/>
</dbReference>
<comment type="caution">
    <text evidence="2">The sequence shown here is derived from an EMBL/GenBank/DDBJ whole genome shotgun (WGS) entry which is preliminary data.</text>
</comment>